<dbReference type="CDD" id="cd01949">
    <property type="entry name" value="GGDEF"/>
    <property type="match status" value="1"/>
</dbReference>
<dbReference type="Gene3D" id="3.30.450.40">
    <property type="match status" value="2"/>
</dbReference>
<dbReference type="Gene3D" id="3.30.70.270">
    <property type="match status" value="1"/>
</dbReference>
<feature type="domain" description="PAS" evidence="1">
    <location>
        <begin position="171"/>
        <end position="241"/>
    </location>
</feature>
<dbReference type="InterPro" id="IPR003018">
    <property type="entry name" value="GAF"/>
</dbReference>
<dbReference type="EMBL" id="JADPIE010000001">
    <property type="protein sequence ID" value="MBF8435884.1"/>
    <property type="molecule type" value="Genomic_DNA"/>
</dbReference>
<evidence type="ECO:0000313" key="4">
    <source>
        <dbReference type="EMBL" id="MBF8435884.1"/>
    </source>
</evidence>
<dbReference type="NCBIfam" id="TIGR00254">
    <property type="entry name" value="GGDEF"/>
    <property type="match status" value="1"/>
</dbReference>
<dbReference type="RefSeq" id="WP_270452575.1">
    <property type="nucleotide sequence ID" value="NZ_JADPIE010000001.1"/>
</dbReference>
<dbReference type="PANTHER" id="PTHR43155">
    <property type="entry name" value="CYCLIC DI-GMP PHOSPHODIESTERASE PA4108-RELATED"/>
    <property type="match status" value="1"/>
</dbReference>
<reference evidence="4" key="1">
    <citation type="submission" date="2020-11" db="EMBL/GenBank/DDBJ databases">
        <title>Halonatronomonas betainensis gen. nov., sp. nov. a novel haloalkaliphilic representative of the family Halanaerobiacae capable of betaine degradation.</title>
        <authorList>
            <person name="Boltyanskaya Y."/>
            <person name="Kevbrin V."/>
            <person name="Detkova E."/>
            <person name="Grouzdev D.S."/>
            <person name="Koziaeva V."/>
            <person name="Zhilina T."/>
        </authorList>
    </citation>
    <scope>NUCLEOTIDE SEQUENCE</scope>
    <source>
        <strain evidence="4">Z-7014</strain>
    </source>
</reference>
<dbReference type="SMART" id="SM00267">
    <property type="entry name" value="GGDEF"/>
    <property type="match status" value="1"/>
</dbReference>
<dbReference type="Pfam" id="PF01590">
    <property type="entry name" value="GAF"/>
    <property type="match status" value="2"/>
</dbReference>
<dbReference type="InterPro" id="IPR003607">
    <property type="entry name" value="HD/PDEase_dom"/>
</dbReference>
<dbReference type="SUPFAM" id="SSF55781">
    <property type="entry name" value="GAF domain-like"/>
    <property type="match status" value="2"/>
</dbReference>
<dbReference type="SUPFAM" id="SSF55073">
    <property type="entry name" value="Nucleotide cyclase"/>
    <property type="match status" value="1"/>
</dbReference>
<dbReference type="PROSITE" id="PS51832">
    <property type="entry name" value="HD_GYP"/>
    <property type="match status" value="1"/>
</dbReference>
<dbReference type="InterPro" id="IPR000160">
    <property type="entry name" value="GGDEF_dom"/>
</dbReference>
<dbReference type="PANTHER" id="PTHR43155:SF2">
    <property type="entry name" value="CYCLIC DI-GMP PHOSPHODIESTERASE PA4108"/>
    <property type="match status" value="1"/>
</dbReference>
<dbReference type="Proteomes" id="UP000621436">
    <property type="component" value="Unassembled WGS sequence"/>
</dbReference>
<dbReference type="SUPFAM" id="SSF55785">
    <property type="entry name" value="PYP-like sensor domain (PAS domain)"/>
    <property type="match status" value="2"/>
</dbReference>
<dbReference type="InterPro" id="IPR013655">
    <property type="entry name" value="PAS_fold_3"/>
</dbReference>
<gene>
    <name evidence="4" type="ORF">I0Q91_02220</name>
</gene>
<dbReference type="Pfam" id="PF00990">
    <property type="entry name" value="GGDEF"/>
    <property type="match status" value="1"/>
</dbReference>
<name>A0A931F8Z7_9FIRM</name>
<feature type="domain" description="GGDEF" evidence="2">
    <location>
        <begin position="620"/>
        <end position="750"/>
    </location>
</feature>
<accession>A0A931F8Z7</accession>
<dbReference type="PROSITE" id="PS50112">
    <property type="entry name" value="PAS"/>
    <property type="match status" value="1"/>
</dbReference>
<dbReference type="SMART" id="SM00471">
    <property type="entry name" value="HDc"/>
    <property type="match status" value="1"/>
</dbReference>
<dbReference type="InterPro" id="IPR037522">
    <property type="entry name" value="HD_GYP_dom"/>
</dbReference>
<dbReference type="InterPro" id="IPR035965">
    <property type="entry name" value="PAS-like_dom_sf"/>
</dbReference>
<evidence type="ECO:0000259" key="3">
    <source>
        <dbReference type="PROSITE" id="PS51832"/>
    </source>
</evidence>
<dbReference type="Pfam" id="PF13487">
    <property type="entry name" value="HD_5"/>
    <property type="match status" value="1"/>
</dbReference>
<evidence type="ECO:0000259" key="2">
    <source>
        <dbReference type="PROSITE" id="PS50887"/>
    </source>
</evidence>
<proteinExistence type="predicted"/>
<dbReference type="InterPro" id="IPR043128">
    <property type="entry name" value="Rev_trsase/Diguanyl_cyclase"/>
</dbReference>
<protein>
    <submittedName>
        <fullName evidence="4">Diguanylate cyclase</fullName>
    </submittedName>
</protein>
<dbReference type="Gene3D" id="3.30.450.20">
    <property type="entry name" value="PAS domain"/>
    <property type="match status" value="2"/>
</dbReference>
<evidence type="ECO:0000259" key="1">
    <source>
        <dbReference type="PROSITE" id="PS50112"/>
    </source>
</evidence>
<dbReference type="CDD" id="cd00130">
    <property type="entry name" value="PAS"/>
    <property type="match status" value="1"/>
</dbReference>
<evidence type="ECO:0000313" key="5">
    <source>
        <dbReference type="Proteomes" id="UP000621436"/>
    </source>
</evidence>
<dbReference type="AlphaFoldDB" id="A0A931F8Z7"/>
<dbReference type="InterPro" id="IPR029787">
    <property type="entry name" value="Nucleotide_cyclase"/>
</dbReference>
<organism evidence="4 5">
    <name type="scientific">Halonatronomonas betaini</name>
    <dbReference type="NCBI Taxonomy" id="2778430"/>
    <lineage>
        <taxon>Bacteria</taxon>
        <taxon>Bacillati</taxon>
        <taxon>Bacillota</taxon>
        <taxon>Clostridia</taxon>
        <taxon>Halanaerobiales</taxon>
        <taxon>Halarsenatibacteraceae</taxon>
        <taxon>Halonatronomonas</taxon>
    </lineage>
</organism>
<dbReference type="NCBIfam" id="TIGR00229">
    <property type="entry name" value="sensory_box"/>
    <property type="match status" value="1"/>
</dbReference>
<dbReference type="Pfam" id="PF08447">
    <property type="entry name" value="PAS_3"/>
    <property type="match status" value="2"/>
</dbReference>
<dbReference type="SMART" id="SM00065">
    <property type="entry name" value="GAF"/>
    <property type="match status" value="2"/>
</dbReference>
<dbReference type="SUPFAM" id="SSF109604">
    <property type="entry name" value="HD-domain/PDEase-like"/>
    <property type="match status" value="1"/>
</dbReference>
<dbReference type="InterPro" id="IPR029016">
    <property type="entry name" value="GAF-like_dom_sf"/>
</dbReference>
<keyword evidence="5" id="KW-1185">Reference proteome</keyword>
<dbReference type="CDD" id="cd00077">
    <property type="entry name" value="HDc"/>
    <property type="match status" value="1"/>
</dbReference>
<sequence>MKTEVFLRGEDEFIEVAITDSAKPEISDEFLKKWQDILDIIADILGVSAALVMRITSDSIEVVLKSQNESNPYKAGASESLGHGLYCEAVIARNKDLYINNALKNQAWKDNPDLSSDMISYFGLPVNWPDNEVFGTVCILNDTEIKLDNNQRKLLNEFRNVIEDNLDLLVTQHELRSFFNIKSDLLCKTNIEGEFIKINSSWEDLLGYKPSEMKNMNFTDFIHPDDLESTQKAIEVIKNNQEITNFVNRFKDKDGSYHFIEWNSKVNGSYIYAAARDITEKKEKERKLNQIKELLKNLTDQAPGAIYQYQLFPDGSACFPYASKGIYEIYEVTPGEVMEDAEKAFSRIHPEDYQQLVNSINESADKLTPWHDIYRVVLPEQGLKWVEGNAVPEKLIDGSVLWHGNIRDITEQKMQLEFQKTLAEISSNLLEIDSSNLDRKIDQSLMKIGKFFNIDRSYIFQFSEENATVSNTHEWCREGIRSQKNELQNIRVDLFPWGMKKLSNNETINIKNVENMSGNQEAEKKLLKYLNLKSLVVMPIFIEDKLFGFFGFDSVKAKNEFSNEELRILKIFTDVITNAFSKYIDDERIRELTYNDDLTGLYNRRFFEKELERLNSKRQLPVSIIVADINGLKIINDSLGHEKGDQLLVKSAEILKEVTRQEDILARQGGDEFALLLPQTEKSEAEKIINRIKQKSKVTESEELTVSMALGTASKTEVEQDIYEILKIADNDMYQNKLSESRSTKSKIVQSLVNTLEVKSNETKEHALRMTKLSFDFGEELGLSNSEVNRLSLLSTLHDIGKTTIAEKILKKSGGLTDEEWNIIKRHPERGYRIANSSEEFALVAEEIYAHHERWDGSGYPRQLSGEDIPYLARIISIIDAYDVMTNGRPYKDSMSQKEALNEIERCAGSQFDPDLAASFIEMMVQE</sequence>
<dbReference type="PROSITE" id="PS50887">
    <property type="entry name" value="GGDEF"/>
    <property type="match status" value="1"/>
</dbReference>
<dbReference type="Gene3D" id="1.10.3210.10">
    <property type="entry name" value="Hypothetical protein af1432"/>
    <property type="match status" value="1"/>
</dbReference>
<dbReference type="SMART" id="SM00091">
    <property type="entry name" value="PAS"/>
    <property type="match status" value="2"/>
</dbReference>
<feature type="domain" description="HD-GYP" evidence="3">
    <location>
        <begin position="741"/>
        <end position="927"/>
    </location>
</feature>
<dbReference type="InterPro" id="IPR000014">
    <property type="entry name" value="PAS"/>
</dbReference>
<comment type="caution">
    <text evidence="4">The sequence shown here is derived from an EMBL/GenBank/DDBJ whole genome shotgun (WGS) entry which is preliminary data.</text>
</comment>